<evidence type="ECO:0000256" key="1">
    <source>
        <dbReference type="ARBA" id="ARBA00004245"/>
    </source>
</evidence>
<dbReference type="Gene3D" id="1.25.40.10">
    <property type="entry name" value="Tetratricopeptide repeat domain"/>
    <property type="match status" value="2"/>
</dbReference>
<sequence length="763" mass="86676">MEETGSITSFSDVLKTLRKQKKITQRQLAERLGVHYNTISMWERGNCLPESKGVVLTLARQLGLNEDQTHQLLEASLTALTPYWNVPYQRNPFFTGRESLLSHLYECLSPERSDSVSHSCALCGLGGVGKTQVAIEYAYRHFQEYSAVFWIHAETYESLLSSYIALADFLRLPEYQTRESSQIVTATIQWLNKHSNWLLIIDNVEDSALITPLLPVARKGSFLFTTQLSTLGALAESIQLEPMTHIEGVRFLLRRIRSTNLGLARYEHEDVTQLIGVMGGLPLALDQAGAYIEESRCRISDYLDLYQRYGTYLLQHRGSVIVDHPDTVYATLSLCLEKIRQRIPLAIELLYFCAFLSPEAIPEELIYEAAMLNDSPLAPLAKNPLQLNEVIRELLTYSLLQRDARSRLLSIHRLVQDLIKNMMDEKSLYFYAERAVRAVNNKFPDSRTFTNWSDCQKYLSHAQLCTLLIEKHKFTFPEAAQLLFQVGLFLLQQSQYTQAEHLLLQALDRYRNVPEEQLSVADCLNNLATLYHVLGNYAQAESMLQEGLAIRQRCLGLEHQACAESLNDLSTVYFSQKKYIQAEEQCLQALTIWEKNLGLDHSDVAISLNNLASIYQAQEKYEQAESFLLRASTIWKKVLGERHPTLAFALANLAKLYQKQEKNSQAHTLFQRALAIREEALGPNHPRVARSLLDLASFYQSEREYALALTYSQRAFTIFQEAFGLEHADTVMASEVAAACSQAQSDFLQEPSSYSEADISEAG</sequence>
<dbReference type="Pfam" id="PF13424">
    <property type="entry name" value="TPR_12"/>
    <property type="match status" value="2"/>
</dbReference>
<dbReference type="InterPro" id="IPR027417">
    <property type="entry name" value="P-loop_NTPase"/>
</dbReference>
<feature type="repeat" description="TPR" evidence="10">
    <location>
        <begin position="647"/>
        <end position="680"/>
    </location>
</feature>
<keyword evidence="8" id="KW-0505">Motor protein</keyword>
<keyword evidence="6 10" id="KW-0802">TPR repeat</keyword>
<dbReference type="PANTHER" id="PTHR45783:SF3">
    <property type="entry name" value="KINESIN LIGHT CHAIN"/>
    <property type="match status" value="1"/>
</dbReference>
<evidence type="ECO:0000259" key="11">
    <source>
        <dbReference type="PROSITE" id="PS50943"/>
    </source>
</evidence>
<dbReference type="PRINTS" id="PR00381">
    <property type="entry name" value="KINESINLIGHT"/>
</dbReference>
<dbReference type="InterPro" id="IPR002151">
    <property type="entry name" value="Kinesin_light"/>
</dbReference>
<dbReference type="Pfam" id="PF13374">
    <property type="entry name" value="TPR_10"/>
    <property type="match status" value="1"/>
</dbReference>
<dbReference type="CDD" id="cd00093">
    <property type="entry name" value="HTH_XRE"/>
    <property type="match status" value="1"/>
</dbReference>
<evidence type="ECO:0000313" key="12">
    <source>
        <dbReference type="EMBL" id="GHO57957.1"/>
    </source>
</evidence>
<organism evidence="12 13">
    <name type="scientific">Ktedonobacter robiniae</name>
    <dbReference type="NCBI Taxonomy" id="2778365"/>
    <lineage>
        <taxon>Bacteria</taxon>
        <taxon>Bacillati</taxon>
        <taxon>Chloroflexota</taxon>
        <taxon>Ktedonobacteria</taxon>
        <taxon>Ktedonobacterales</taxon>
        <taxon>Ktedonobacteraceae</taxon>
        <taxon>Ktedonobacter</taxon>
    </lineage>
</organism>
<feature type="domain" description="HTH cro/C1-type" evidence="11">
    <location>
        <begin position="14"/>
        <end position="46"/>
    </location>
</feature>
<accession>A0ABQ3V019</accession>
<dbReference type="Pfam" id="PF25000">
    <property type="entry name" value="DUF7779"/>
    <property type="match status" value="1"/>
</dbReference>
<keyword evidence="4" id="KW-0493">Microtubule</keyword>
<keyword evidence="3" id="KW-0963">Cytoplasm</keyword>
<comment type="similarity">
    <text evidence="2">Belongs to the kinesin light chain family.</text>
</comment>
<dbReference type="Proteomes" id="UP000654345">
    <property type="component" value="Unassembled WGS sequence"/>
</dbReference>
<dbReference type="EMBL" id="BNJG01000002">
    <property type="protein sequence ID" value="GHO57957.1"/>
    <property type="molecule type" value="Genomic_DNA"/>
</dbReference>
<keyword evidence="7" id="KW-0175">Coiled coil</keyword>
<evidence type="ECO:0000256" key="2">
    <source>
        <dbReference type="ARBA" id="ARBA00009622"/>
    </source>
</evidence>
<evidence type="ECO:0000256" key="8">
    <source>
        <dbReference type="ARBA" id="ARBA00023175"/>
    </source>
</evidence>
<dbReference type="InterPro" id="IPR011990">
    <property type="entry name" value="TPR-like_helical_dom_sf"/>
</dbReference>
<evidence type="ECO:0000256" key="6">
    <source>
        <dbReference type="ARBA" id="ARBA00022803"/>
    </source>
</evidence>
<reference evidence="12 13" key="1">
    <citation type="journal article" date="2021" name="Int. J. Syst. Evol. Microbiol.">
        <title>Reticulibacter mediterranei gen. nov., sp. nov., within the new family Reticulibacteraceae fam. nov., and Ktedonospora formicarum gen. nov., sp. nov., Ktedonobacter robiniae sp. nov., Dictyobacter formicarum sp. nov. and Dictyobacter arantiisoli sp. nov., belonging to the class Ktedonobacteria.</title>
        <authorList>
            <person name="Yabe S."/>
            <person name="Zheng Y."/>
            <person name="Wang C.M."/>
            <person name="Sakai Y."/>
            <person name="Abe K."/>
            <person name="Yokota A."/>
            <person name="Donadio S."/>
            <person name="Cavaletti L."/>
            <person name="Monciardini P."/>
        </authorList>
    </citation>
    <scope>NUCLEOTIDE SEQUENCE [LARGE SCALE GENOMIC DNA]</scope>
    <source>
        <strain evidence="12 13">SOSP1-30</strain>
    </source>
</reference>
<dbReference type="PANTHER" id="PTHR45783">
    <property type="entry name" value="KINESIN LIGHT CHAIN"/>
    <property type="match status" value="1"/>
</dbReference>
<dbReference type="RefSeq" id="WP_201374237.1">
    <property type="nucleotide sequence ID" value="NZ_BNJG01000002.1"/>
</dbReference>
<dbReference type="PROSITE" id="PS50943">
    <property type="entry name" value="HTH_CROC1"/>
    <property type="match status" value="1"/>
</dbReference>
<evidence type="ECO:0000256" key="10">
    <source>
        <dbReference type="PROSITE-ProRule" id="PRU00339"/>
    </source>
</evidence>
<keyword evidence="9" id="KW-0206">Cytoskeleton</keyword>
<protein>
    <recommendedName>
        <fullName evidence="11">HTH cro/C1-type domain-containing protein</fullName>
    </recommendedName>
</protein>
<proteinExistence type="inferred from homology"/>
<dbReference type="InterPro" id="IPR056681">
    <property type="entry name" value="DUF7779"/>
</dbReference>
<dbReference type="SMART" id="SM00028">
    <property type="entry name" value="TPR"/>
    <property type="match status" value="6"/>
</dbReference>
<evidence type="ECO:0000313" key="13">
    <source>
        <dbReference type="Proteomes" id="UP000654345"/>
    </source>
</evidence>
<gene>
    <name evidence="12" type="ORF">KSB_64320</name>
</gene>
<name>A0ABQ3V019_9CHLR</name>
<evidence type="ECO:0000256" key="4">
    <source>
        <dbReference type="ARBA" id="ARBA00022701"/>
    </source>
</evidence>
<dbReference type="Gene3D" id="3.40.50.300">
    <property type="entry name" value="P-loop containing nucleotide triphosphate hydrolases"/>
    <property type="match status" value="1"/>
</dbReference>
<dbReference type="Gene3D" id="1.10.260.40">
    <property type="entry name" value="lambda repressor-like DNA-binding domains"/>
    <property type="match status" value="1"/>
</dbReference>
<dbReference type="SUPFAM" id="SSF52540">
    <property type="entry name" value="P-loop containing nucleoside triphosphate hydrolases"/>
    <property type="match status" value="1"/>
</dbReference>
<keyword evidence="5" id="KW-0677">Repeat</keyword>
<dbReference type="PROSITE" id="PS50005">
    <property type="entry name" value="TPR"/>
    <property type="match status" value="1"/>
</dbReference>
<evidence type="ECO:0000256" key="7">
    <source>
        <dbReference type="ARBA" id="ARBA00023054"/>
    </source>
</evidence>
<dbReference type="Pfam" id="PF01381">
    <property type="entry name" value="HTH_3"/>
    <property type="match status" value="1"/>
</dbReference>
<evidence type="ECO:0000256" key="5">
    <source>
        <dbReference type="ARBA" id="ARBA00022737"/>
    </source>
</evidence>
<dbReference type="InterPro" id="IPR010982">
    <property type="entry name" value="Lambda_DNA-bd_dom_sf"/>
</dbReference>
<evidence type="ECO:0000256" key="3">
    <source>
        <dbReference type="ARBA" id="ARBA00022490"/>
    </source>
</evidence>
<dbReference type="SMART" id="SM00530">
    <property type="entry name" value="HTH_XRE"/>
    <property type="match status" value="1"/>
</dbReference>
<comment type="subcellular location">
    <subcellularLocation>
        <location evidence="1">Cytoplasm</location>
        <location evidence="1">Cytoskeleton</location>
    </subcellularLocation>
</comment>
<evidence type="ECO:0000256" key="9">
    <source>
        <dbReference type="ARBA" id="ARBA00023212"/>
    </source>
</evidence>
<keyword evidence="13" id="KW-1185">Reference proteome</keyword>
<dbReference type="InterPro" id="IPR001387">
    <property type="entry name" value="Cro/C1-type_HTH"/>
</dbReference>
<dbReference type="SUPFAM" id="SSF47413">
    <property type="entry name" value="lambda repressor-like DNA-binding domains"/>
    <property type="match status" value="1"/>
</dbReference>
<dbReference type="InterPro" id="IPR019734">
    <property type="entry name" value="TPR_rpt"/>
</dbReference>
<dbReference type="SUPFAM" id="SSF48452">
    <property type="entry name" value="TPR-like"/>
    <property type="match status" value="2"/>
</dbReference>
<comment type="caution">
    <text evidence="12">The sequence shown here is derived from an EMBL/GenBank/DDBJ whole genome shotgun (WGS) entry which is preliminary data.</text>
</comment>
<dbReference type="NCBIfam" id="NF040586">
    <property type="entry name" value="FxSxx_TPR"/>
    <property type="match status" value="1"/>
</dbReference>